<dbReference type="Proteomes" id="UP001075225">
    <property type="component" value="Unassembled WGS sequence"/>
</dbReference>
<feature type="domain" description="Replication gene A protein-like" evidence="7">
    <location>
        <begin position="34"/>
        <end position="205"/>
    </location>
</feature>
<proteinExistence type="inferred from homology"/>
<dbReference type="GO" id="GO:0004519">
    <property type="term" value="F:endonuclease activity"/>
    <property type="evidence" value="ECO:0007669"/>
    <property type="project" value="UniProtKB-KW"/>
</dbReference>
<comment type="function">
    <text evidence="1">Possible endonuclease which induces a single-strand cut and initiates DNA replication.</text>
</comment>
<comment type="similarity">
    <text evidence="2">Belongs to the phage GPA family.</text>
</comment>
<name>A0A9Q4KQ07_9BACT</name>
<dbReference type="AlphaFoldDB" id="A0A9Q4KQ07"/>
<keyword evidence="4" id="KW-0540">Nuclease</keyword>
<evidence type="ECO:0000313" key="8">
    <source>
        <dbReference type="EMBL" id="MCZ6160654.1"/>
    </source>
</evidence>
<keyword evidence="5 8" id="KW-0255">Endonuclease</keyword>
<dbReference type="EMBL" id="JAPXGO010000014">
    <property type="protein sequence ID" value="MCZ6160654.1"/>
    <property type="molecule type" value="Genomic_DNA"/>
</dbReference>
<dbReference type="GO" id="GO:0016787">
    <property type="term" value="F:hydrolase activity"/>
    <property type="evidence" value="ECO:0007669"/>
    <property type="project" value="UniProtKB-KW"/>
</dbReference>
<dbReference type="Pfam" id="PF05840">
    <property type="entry name" value="Phage_GPA"/>
    <property type="match status" value="1"/>
</dbReference>
<reference evidence="8" key="1">
    <citation type="submission" date="2022-12" db="EMBL/GenBank/DDBJ databases">
        <title>Species Delineation and Comparative Genomics within the Campylobacter ureolyticus Complex.</title>
        <authorList>
            <person name="Maki J."/>
            <person name="Howard M."/>
            <person name="Connelly S."/>
            <person name="Hardy D.J."/>
            <person name="Cameron A."/>
        </authorList>
    </citation>
    <scope>NUCLEOTIDE SEQUENCE</scope>
    <source>
        <strain evidence="8">URMC_787</strain>
    </source>
</reference>
<keyword evidence="6" id="KW-0378">Hydrolase</keyword>
<evidence type="ECO:0000256" key="4">
    <source>
        <dbReference type="ARBA" id="ARBA00022722"/>
    </source>
</evidence>
<sequence>MNVYKKDCKLYLFNSHFEKLNFAYGITPEIKSIVKNQLEKNINFLKNSYIEIDGANEVTLFDCSMAANIQPQKYHAELYNRINTMRKIAKNKGFDTPIFITLTPPSYLKPLKQVKLKSKNTYKLVDNPKFNGDKDYIQKSRDYLTNVWRKFLYQQIFKDMKKEFNERMIFLRTYEPFLDGSCHAHIVLFIPNKYKERFVKLAKGYFKTKTDIKTEFKGNIGGVVAYLLKYVLKTFINGKNGDLSDIAYWYIYNKIRRFSTSRTLLPMHFYRKIKGRDFLQDLEEMTNLYNNGYISCDLIADPFKMASGEKMLSTDFVIDAIIVSINGFYETIHYVAYKRNQSVKLVLPDKEIGINGLQAKLQKPTTKTKDLRQYNKSVNRNLAMSKKELQHFYRYDSPKDKNYYTMSDFEIVQEYLYLTNFYNDEFNNPVKLAILENEMLDRDLNNFTGETTYHYIGDSDELHNKFIDKEKMFLDF</sequence>
<evidence type="ECO:0000256" key="5">
    <source>
        <dbReference type="ARBA" id="ARBA00022759"/>
    </source>
</evidence>
<protein>
    <submittedName>
        <fullName evidence="8">Replication endonuclease</fullName>
    </submittedName>
</protein>
<comment type="caution">
    <text evidence="8">The sequence shown here is derived from an EMBL/GenBank/DDBJ whole genome shotgun (WGS) entry which is preliminary data.</text>
</comment>
<accession>A0A9Q4KQ07</accession>
<evidence type="ECO:0000256" key="3">
    <source>
        <dbReference type="ARBA" id="ARBA00022705"/>
    </source>
</evidence>
<evidence type="ECO:0000256" key="6">
    <source>
        <dbReference type="ARBA" id="ARBA00022801"/>
    </source>
</evidence>
<gene>
    <name evidence="8" type="ORF">O6B32_09220</name>
</gene>
<evidence type="ECO:0000313" key="9">
    <source>
        <dbReference type="Proteomes" id="UP001075225"/>
    </source>
</evidence>
<organism evidence="8 9">
    <name type="scientific">Campylobacter ureolyticus</name>
    <dbReference type="NCBI Taxonomy" id="827"/>
    <lineage>
        <taxon>Bacteria</taxon>
        <taxon>Pseudomonadati</taxon>
        <taxon>Campylobacterota</taxon>
        <taxon>Epsilonproteobacteria</taxon>
        <taxon>Campylobacterales</taxon>
        <taxon>Campylobacteraceae</taxon>
        <taxon>Campylobacter</taxon>
    </lineage>
</organism>
<evidence type="ECO:0000259" key="7">
    <source>
        <dbReference type="Pfam" id="PF05840"/>
    </source>
</evidence>
<keyword evidence="3" id="KW-0235">DNA replication</keyword>
<dbReference type="InterPro" id="IPR008766">
    <property type="entry name" value="Replication_gene_A-like"/>
</dbReference>
<dbReference type="GO" id="GO:0006260">
    <property type="term" value="P:DNA replication"/>
    <property type="evidence" value="ECO:0007669"/>
    <property type="project" value="UniProtKB-KW"/>
</dbReference>
<dbReference type="RefSeq" id="WP_269482779.1">
    <property type="nucleotide sequence ID" value="NZ_JAPXGH010000021.1"/>
</dbReference>
<evidence type="ECO:0000256" key="1">
    <source>
        <dbReference type="ARBA" id="ARBA00003293"/>
    </source>
</evidence>
<evidence type="ECO:0000256" key="2">
    <source>
        <dbReference type="ARBA" id="ARBA00009260"/>
    </source>
</evidence>